<feature type="compositionally biased region" description="Low complexity" evidence="1">
    <location>
        <begin position="83"/>
        <end position="95"/>
    </location>
</feature>
<proteinExistence type="predicted"/>
<dbReference type="EMBL" id="JANPWB010000010">
    <property type="protein sequence ID" value="KAJ1134286.1"/>
    <property type="molecule type" value="Genomic_DNA"/>
</dbReference>
<comment type="caution">
    <text evidence="2">The sequence shown here is derived from an EMBL/GenBank/DDBJ whole genome shotgun (WGS) entry which is preliminary data.</text>
</comment>
<accession>A0AAV7Q153</accession>
<evidence type="ECO:0000256" key="1">
    <source>
        <dbReference type="SAM" id="MobiDB-lite"/>
    </source>
</evidence>
<feature type="compositionally biased region" description="Polar residues" evidence="1">
    <location>
        <begin position="221"/>
        <end position="236"/>
    </location>
</feature>
<dbReference type="Proteomes" id="UP001066276">
    <property type="component" value="Chromosome 6"/>
</dbReference>
<evidence type="ECO:0000313" key="3">
    <source>
        <dbReference type="Proteomes" id="UP001066276"/>
    </source>
</evidence>
<sequence>MWVVIPVVEFRGRCGMLPVFCTAESGIYHQGCNEGLCVLNTWGDEKNPRRGRPLLEVPLRLPFKCQLGRIHSHAGRPATACRLARPAQAPAQAALDQGGPGHGRIQQRGPARPTPGKEPLRPKVRGGSSSLLLALSSLLCFGPQAHQPRSGRAGQRHPWHTSHGGDGPSDRSEEARVSPLPRLERPRGGPGGIRTGVTRQPLHTWLRPQDPMAAGAGRAAPSQSLASHQSTGPRGP</sequence>
<protein>
    <submittedName>
        <fullName evidence="2">Uncharacterized protein</fullName>
    </submittedName>
</protein>
<reference evidence="2" key="1">
    <citation type="journal article" date="2022" name="bioRxiv">
        <title>Sequencing and chromosome-scale assembly of the giantPleurodeles waltlgenome.</title>
        <authorList>
            <person name="Brown T."/>
            <person name="Elewa A."/>
            <person name="Iarovenko S."/>
            <person name="Subramanian E."/>
            <person name="Araus A.J."/>
            <person name="Petzold A."/>
            <person name="Susuki M."/>
            <person name="Suzuki K.-i.T."/>
            <person name="Hayashi T."/>
            <person name="Toyoda A."/>
            <person name="Oliveira C."/>
            <person name="Osipova E."/>
            <person name="Leigh N.D."/>
            <person name="Simon A."/>
            <person name="Yun M.H."/>
        </authorList>
    </citation>
    <scope>NUCLEOTIDE SEQUENCE</scope>
    <source>
        <strain evidence="2">20211129_DDA</strain>
        <tissue evidence="2">Liver</tissue>
    </source>
</reference>
<name>A0AAV7Q153_PLEWA</name>
<evidence type="ECO:0000313" key="2">
    <source>
        <dbReference type="EMBL" id="KAJ1134286.1"/>
    </source>
</evidence>
<gene>
    <name evidence="2" type="ORF">NDU88_000739</name>
</gene>
<organism evidence="2 3">
    <name type="scientific">Pleurodeles waltl</name>
    <name type="common">Iberian ribbed newt</name>
    <dbReference type="NCBI Taxonomy" id="8319"/>
    <lineage>
        <taxon>Eukaryota</taxon>
        <taxon>Metazoa</taxon>
        <taxon>Chordata</taxon>
        <taxon>Craniata</taxon>
        <taxon>Vertebrata</taxon>
        <taxon>Euteleostomi</taxon>
        <taxon>Amphibia</taxon>
        <taxon>Batrachia</taxon>
        <taxon>Caudata</taxon>
        <taxon>Salamandroidea</taxon>
        <taxon>Salamandridae</taxon>
        <taxon>Pleurodelinae</taxon>
        <taxon>Pleurodeles</taxon>
    </lineage>
</organism>
<feature type="region of interest" description="Disordered" evidence="1">
    <location>
        <begin position="83"/>
        <end position="125"/>
    </location>
</feature>
<keyword evidence="3" id="KW-1185">Reference proteome</keyword>
<feature type="region of interest" description="Disordered" evidence="1">
    <location>
        <begin position="145"/>
        <end position="236"/>
    </location>
</feature>
<dbReference type="AlphaFoldDB" id="A0AAV7Q153"/>
<feature type="compositionally biased region" description="Basic and acidic residues" evidence="1">
    <location>
        <begin position="168"/>
        <end position="187"/>
    </location>
</feature>